<evidence type="ECO:0000256" key="13">
    <source>
        <dbReference type="ARBA" id="ARBA00022991"/>
    </source>
</evidence>
<dbReference type="SUPFAM" id="SSF55785">
    <property type="entry name" value="PYP-like sensor domain (PAS domain)"/>
    <property type="match status" value="3"/>
</dbReference>
<dbReference type="PANTHER" id="PTHR41523:SF7">
    <property type="entry name" value="HISTIDINE KINASE"/>
    <property type="match status" value="1"/>
</dbReference>
<comment type="catalytic activity">
    <reaction evidence="1">
        <text>ATP + protein L-histidine = ADP + protein N-phospho-L-histidine.</text>
        <dbReference type="EC" id="2.7.13.3"/>
    </reaction>
</comment>
<evidence type="ECO:0000256" key="12">
    <source>
        <dbReference type="ARBA" id="ARBA00022840"/>
    </source>
</evidence>
<feature type="domain" description="PAC" evidence="17">
    <location>
        <begin position="235"/>
        <end position="286"/>
    </location>
</feature>
<dbReference type="PROSITE" id="PS50113">
    <property type="entry name" value="PAC"/>
    <property type="match status" value="2"/>
</dbReference>
<comment type="caution">
    <text evidence="18">The sequence shown here is derived from an EMBL/GenBank/DDBJ whole genome shotgun (WGS) entry which is preliminary data.</text>
</comment>
<dbReference type="SMART" id="SM00911">
    <property type="entry name" value="HWE_HK"/>
    <property type="match status" value="1"/>
</dbReference>
<evidence type="ECO:0000256" key="5">
    <source>
        <dbReference type="ARBA" id="ARBA00022606"/>
    </source>
</evidence>
<evidence type="ECO:0000256" key="10">
    <source>
        <dbReference type="ARBA" id="ARBA00022741"/>
    </source>
</evidence>
<dbReference type="SMART" id="SM00091">
    <property type="entry name" value="PAS"/>
    <property type="match status" value="2"/>
</dbReference>
<accession>A0A7W9F2Z3</accession>
<dbReference type="GO" id="GO:0005524">
    <property type="term" value="F:ATP binding"/>
    <property type="evidence" value="ECO:0007669"/>
    <property type="project" value="UniProtKB-KW"/>
</dbReference>
<keyword evidence="10" id="KW-0547">Nucleotide-binding</keyword>
<feature type="domain" description="PAS" evidence="16">
    <location>
        <begin position="287"/>
        <end position="343"/>
    </location>
</feature>
<dbReference type="InterPro" id="IPR000700">
    <property type="entry name" value="PAS-assoc_C"/>
</dbReference>
<dbReference type="PROSITE" id="PS50112">
    <property type="entry name" value="PAS"/>
    <property type="match status" value="1"/>
</dbReference>
<dbReference type="Pfam" id="PF08447">
    <property type="entry name" value="PAS_3"/>
    <property type="match status" value="1"/>
</dbReference>
<keyword evidence="9" id="KW-0677">Repeat</keyword>
<sequence length="621" mass="69623">MIFIDGGQMGALIRAHDWATSPLGLPETWPQSLRSAVGIMLANKHLMFVAWGPELSFLYNDGYLPVFGTKHPDALGRPFREVWPEIWDDLKPLIDAALSGESTWSENLPLVVERNGYPEEAWFTFSYSPIRDETGAIAGMFCAGAETTQTLLAERRLIDERERQKRMLQQMPGFAALLTGPEHRYEYVNDAYRQISGDRNFMGQAFREVFPDIAGQGFYEIFDRVYESGEPFARRTMSVSLDREDGDRSIDLLVEPVRDNSGKVTGIFVGGFDITERVRAEGAVRESEARFRNMADHAPTMMWVTDAEGRCTYLNRAWYDFTGQSEAEGEGFGWLEAVHPDDRGWSGETFVSANANHEIFRVEYRLRRHDGEYRWAIDAASPRFGSQGDFLGYIGTVIDIDDRREMEDALRDTSAHQILLINELNHRVKNTLATVQSIAMQTFRDRGGAGASPEQRELFESRLIALAIAHDVLTRENWESAQLRDVVLEAVAAHCGGDVNPFTVEGPEARLTPKMALGWSMALHELCTNAVKYGALSVPDGTVAIRWSVEREEKADQLNFIWEERGGPSVTEPSSKGFGSRLIERQLARELGGHVELIYAPKGVNCTIKAPLSAADDHSAN</sequence>
<evidence type="ECO:0000256" key="6">
    <source>
        <dbReference type="ARBA" id="ARBA00022630"/>
    </source>
</evidence>
<protein>
    <recommendedName>
        <fullName evidence="2">histidine kinase</fullName>
        <ecNumber evidence="2">2.7.13.3</ecNumber>
    </recommendedName>
</protein>
<evidence type="ECO:0000256" key="11">
    <source>
        <dbReference type="ARBA" id="ARBA00022777"/>
    </source>
</evidence>
<evidence type="ECO:0000256" key="1">
    <source>
        <dbReference type="ARBA" id="ARBA00000085"/>
    </source>
</evidence>
<evidence type="ECO:0000256" key="2">
    <source>
        <dbReference type="ARBA" id="ARBA00012438"/>
    </source>
</evidence>
<evidence type="ECO:0000256" key="8">
    <source>
        <dbReference type="ARBA" id="ARBA00022679"/>
    </source>
</evidence>
<dbReference type="InterPro" id="IPR036890">
    <property type="entry name" value="HATPase_C_sf"/>
</dbReference>
<dbReference type="GO" id="GO:0004673">
    <property type="term" value="F:protein histidine kinase activity"/>
    <property type="evidence" value="ECO:0007669"/>
    <property type="project" value="UniProtKB-EC"/>
</dbReference>
<keyword evidence="13" id="KW-0157">Chromophore</keyword>
<name>A0A7W9F2Z3_9SPHN</name>
<dbReference type="InterPro" id="IPR000014">
    <property type="entry name" value="PAS"/>
</dbReference>
<dbReference type="InterPro" id="IPR013656">
    <property type="entry name" value="PAS_4"/>
</dbReference>
<evidence type="ECO:0000256" key="14">
    <source>
        <dbReference type="ARBA" id="ARBA00023026"/>
    </source>
</evidence>
<dbReference type="Pfam" id="PF08448">
    <property type="entry name" value="PAS_4"/>
    <property type="match status" value="2"/>
</dbReference>
<keyword evidence="5" id="KW-0716">Sensory transduction</keyword>
<gene>
    <name evidence="18" type="ORF">FHS99_003368</name>
</gene>
<proteinExistence type="predicted"/>
<organism evidence="18 19">
    <name type="scientific">Sphingomonas prati</name>
    <dbReference type="NCBI Taxonomy" id="1843237"/>
    <lineage>
        <taxon>Bacteria</taxon>
        <taxon>Pseudomonadati</taxon>
        <taxon>Pseudomonadota</taxon>
        <taxon>Alphaproteobacteria</taxon>
        <taxon>Sphingomonadales</taxon>
        <taxon>Sphingomonadaceae</taxon>
        <taxon>Sphingomonas</taxon>
    </lineage>
</organism>
<keyword evidence="19" id="KW-1185">Reference proteome</keyword>
<reference evidence="18 19" key="1">
    <citation type="submission" date="2020-08" db="EMBL/GenBank/DDBJ databases">
        <title>Genomic Encyclopedia of Type Strains, Phase IV (KMG-IV): sequencing the most valuable type-strain genomes for metagenomic binning, comparative biology and taxonomic classification.</title>
        <authorList>
            <person name="Goeker M."/>
        </authorList>
    </citation>
    <scope>NUCLEOTIDE SEQUENCE [LARGE SCALE GENOMIC DNA]</scope>
    <source>
        <strain evidence="18 19">DSM 103336</strain>
    </source>
</reference>
<dbReference type="AlphaFoldDB" id="A0A7W9F2Z3"/>
<dbReference type="EC" id="2.7.13.3" evidence="2"/>
<dbReference type="InterPro" id="IPR011102">
    <property type="entry name" value="Sig_transdc_His_kinase_HWE"/>
</dbReference>
<evidence type="ECO:0000256" key="3">
    <source>
        <dbReference type="ARBA" id="ARBA00022543"/>
    </source>
</evidence>
<dbReference type="FunFam" id="3.30.450.20:FF:000099">
    <property type="entry name" value="Sensory box sensor histidine kinase"/>
    <property type="match status" value="1"/>
</dbReference>
<evidence type="ECO:0000259" key="17">
    <source>
        <dbReference type="PROSITE" id="PS50113"/>
    </source>
</evidence>
<dbReference type="Pfam" id="PF07536">
    <property type="entry name" value="HWE_HK"/>
    <property type="match status" value="1"/>
</dbReference>
<dbReference type="RefSeq" id="WP_188699516.1">
    <property type="nucleotide sequence ID" value="NZ_BMJP01000008.1"/>
</dbReference>
<dbReference type="NCBIfam" id="TIGR00229">
    <property type="entry name" value="sensory_box"/>
    <property type="match status" value="1"/>
</dbReference>
<dbReference type="EMBL" id="JACIJR010000010">
    <property type="protein sequence ID" value="MBB5730861.1"/>
    <property type="molecule type" value="Genomic_DNA"/>
</dbReference>
<dbReference type="PANTHER" id="PTHR41523">
    <property type="entry name" value="TWO-COMPONENT SYSTEM SENSOR PROTEIN"/>
    <property type="match status" value="1"/>
</dbReference>
<dbReference type="InterPro" id="IPR035965">
    <property type="entry name" value="PAS-like_dom_sf"/>
</dbReference>
<dbReference type="Gene3D" id="3.30.565.10">
    <property type="entry name" value="Histidine kinase-like ATPase, C-terminal domain"/>
    <property type="match status" value="1"/>
</dbReference>
<evidence type="ECO:0000259" key="16">
    <source>
        <dbReference type="PROSITE" id="PS50112"/>
    </source>
</evidence>
<evidence type="ECO:0000256" key="15">
    <source>
        <dbReference type="ARBA" id="ARBA00023170"/>
    </source>
</evidence>
<dbReference type="CDD" id="cd00130">
    <property type="entry name" value="PAS"/>
    <property type="match status" value="1"/>
</dbReference>
<dbReference type="InterPro" id="IPR013655">
    <property type="entry name" value="PAS_fold_3"/>
</dbReference>
<keyword evidence="6" id="KW-0285">Flavoprotein</keyword>
<evidence type="ECO:0000313" key="19">
    <source>
        <dbReference type="Proteomes" id="UP000546701"/>
    </source>
</evidence>
<keyword evidence="12" id="KW-0067">ATP-binding</keyword>
<evidence type="ECO:0000256" key="9">
    <source>
        <dbReference type="ARBA" id="ARBA00022737"/>
    </source>
</evidence>
<keyword evidence="15" id="KW-0675">Receptor</keyword>
<dbReference type="Gene3D" id="3.30.450.20">
    <property type="entry name" value="PAS domain"/>
    <property type="match status" value="3"/>
</dbReference>
<dbReference type="Proteomes" id="UP000546701">
    <property type="component" value="Unassembled WGS sequence"/>
</dbReference>
<keyword evidence="7" id="KW-0288">FMN</keyword>
<dbReference type="GO" id="GO:0009881">
    <property type="term" value="F:photoreceptor activity"/>
    <property type="evidence" value="ECO:0007669"/>
    <property type="project" value="UniProtKB-KW"/>
</dbReference>
<keyword evidence="3" id="KW-0600">Photoreceptor protein</keyword>
<evidence type="ECO:0000256" key="4">
    <source>
        <dbReference type="ARBA" id="ARBA00022553"/>
    </source>
</evidence>
<keyword evidence="4" id="KW-0597">Phosphoprotein</keyword>
<keyword evidence="8" id="KW-0808">Transferase</keyword>
<keyword evidence="11" id="KW-0418">Kinase</keyword>
<evidence type="ECO:0000313" key="18">
    <source>
        <dbReference type="EMBL" id="MBB5730861.1"/>
    </source>
</evidence>
<dbReference type="SMART" id="SM00086">
    <property type="entry name" value="PAC"/>
    <property type="match status" value="2"/>
</dbReference>
<dbReference type="InterPro" id="IPR001610">
    <property type="entry name" value="PAC"/>
</dbReference>
<evidence type="ECO:0000256" key="7">
    <source>
        <dbReference type="ARBA" id="ARBA00022643"/>
    </source>
</evidence>
<feature type="domain" description="PAC" evidence="17">
    <location>
        <begin position="360"/>
        <end position="412"/>
    </location>
</feature>
<keyword evidence="14" id="KW-0843">Virulence</keyword>